<accession>A0A1H0THS6</accession>
<protein>
    <submittedName>
        <fullName evidence="1">Uncharacterized protein</fullName>
    </submittedName>
</protein>
<proteinExistence type="predicted"/>
<keyword evidence="2" id="KW-1185">Reference proteome</keyword>
<name>A0A1H0THS6_9BACI</name>
<reference evidence="2" key="1">
    <citation type="submission" date="2016-10" db="EMBL/GenBank/DDBJ databases">
        <authorList>
            <person name="Varghese N."/>
            <person name="Submissions S."/>
        </authorList>
    </citation>
    <scope>NUCLEOTIDE SEQUENCE [LARGE SCALE GENOMIC DNA]</scope>
    <source>
        <strain evidence="2">IBRC-M10078</strain>
    </source>
</reference>
<dbReference type="EMBL" id="FNJU01000003">
    <property type="protein sequence ID" value="SDP53524.1"/>
    <property type="molecule type" value="Genomic_DNA"/>
</dbReference>
<dbReference type="Proteomes" id="UP000199159">
    <property type="component" value="Unassembled WGS sequence"/>
</dbReference>
<evidence type="ECO:0000313" key="1">
    <source>
        <dbReference type="EMBL" id="SDP53524.1"/>
    </source>
</evidence>
<evidence type="ECO:0000313" key="2">
    <source>
        <dbReference type="Proteomes" id="UP000199159"/>
    </source>
</evidence>
<gene>
    <name evidence="1" type="ORF">SAMN05216565_103531</name>
</gene>
<dbReference type="STRING" id="930152.SAMN05216565_103531"/>
<organism evidence="1 2">
    <name type="scientific">Litchfieldia salsa</name>
    <dbReference type="NCBI Taxonomy" id="930152"/>
    <lineage>
        <taxon>Bacteria</taxon>
        <taxon>Bacillati</taxon>
        <taxon>Bacillota</taxon>
        <taxon>Bacilli</taxon>
        <taxon>Bacillales</taxon>
        <taxon>Bacillaceae</taxon>
        <taxon>Litchfieldia</taxon>
    </lineage>
</organism>
<sequence>MYMTKEKEKAELSHLTDAIKNKELKRDFALYSEIETEKMMDPNKK</sequence>
<dbReference type="AlphaFoldDB" id="A0A1H0THS6"/>